<dbReference type="GO" id="GO:0006869">
    <property type="term" value="P:lipid transport"/>
    <property type="evidence" value="ECO:0007669"/>
    <property type="project" value="UniProtKB-KW"/>
</dbReference>
<dbReference type="Gene3D" id="3.30.70.3490">
    <property type="match status" value="1"/>
</dbReference>
<keyword evidence="9" id="KW-1133">Transmembrane helix</keyword>
<feature type="region of interest" description="Disordered" evidence="8">
    <location>
        <begin position="1"/>
        <end position="23"/>
    </location>
</feature>
<dbReference type="Gene3D" id="1.10.287.2720">
    <property type="match status" value="1"/>
</dbReference>
<feature type="transmembrane region" description="Helical" evidence="9">
    <location>
        <begin position="791"/>
        <end position="815"/>
    </location>
</feature>
<keyword evidence="7" id="KW-0175">Coiled coil</keyword>
<feature type="region of interest" description="Disordered" evidence="8">
    <location>
        <begin position="704"/>
        <end position="741"/>
    </location>
</feature>
<dbReference type="PROSITE" id="PS01013">
    <property type="entry name" value="OSBP"/>
    <property type="match status" value="1"/>
</dbReference>
<dbReference type="AlphaFoldDB" id="A0A6F9DMD3"/>
<dbReference type="PANTHER" id="PTHR10972">
    <property type="entry name" value="OXYSTEROL-BINDING PROTEIN-RELATED"/>
    <property type="match status" value="1"/>
</dbReference>
<organism evidence="11">
    <name type="scientific">Phallusia mammillata</name>
    <dbReference type="NCBI Taxonomy" id="59560"/>
    <lineage>
        <taxon>Eukaryota</taxon>
        <taxon>Metazoa</taxon>
        <taxon>Chordata</taxon>
        <taxon>Tunicata</taxon>
        <taxon>Ascidiacea</taxon>
        <taxon>Phlebobranchia</taxon>
        <taxon>Ascidiidae</taxon>
        <taxon>Phallusia</taxon>
    </lineage>
</organism>
<evidence type="ECO:0000256" key="2">
    <source>
        <dbReference type="ARBA" id="ARBA00022448"/>
    </source>
</evidence>
<keyword evidence="4" id="KW-0446">Lipid-binding</keyword>
<dbReference type="GO" id="GO:0005829">
    <property type="term" value="C:cytosol"/>
    <property type="evidence" value="ECO:0007669"/>
    <property type="project" value="TreeGrafter"/>
</dbReference>
<accession>A0A6F9DMD3</accession>
<dbReference type="Gene3D" id="2.30.29.30">
    <property type="entry name" value="Pleckstrin-homology domain (PH domain)/Phosphotyrosine-binding domain (PTB)"/>
    <property type="match status" value="1"/>
</dbReference>
<feature type="domain" description="PH" evidence="10">
    <location>
        <begin position="75"/>
        <end position="192"/>
    </location>
</feature>
<dbReference type="InterPro" id="IPR000648">
    <property type="entry name" value="Oxysterol-bd"/>
</dbReference>
<evidence type="ECO:0000256" key="4">
    <source>
        <dbReference type="ARBA" id="ARBA00023121"/>
    </source>
</evidence>
<dbReference type="SUPFAM" id="SSF144000">
    <property type="entry name" value="Oxysterol-binding protein-like"/>
    <property type="match status" value="1"/>
</dbReference>
<dbReference type="InterPro" id="IPR037239">
    <property type="entry name" value="OSBP_sf"/>
</dbReference>
<dbReference type="EMBL" id="LR788722">
    <property type="protein sequence ID" value="CAB3264584.1"/>
    <property type="molecule type" value="mRNA"/>
</dbReference>
<evidence type="ECO:0000256" key="9">
    <source>
        <dbReference type="SAM" id="Phobius"/>
    </source>
</evidence>
<feature type="coiled-coil region" evidence="7">
    <location>
        <begin position="45"/>
        <end position="72"/>
    </location>
</feature>
<reference evidence="11" key="1">
    <citation type="submission" date="2020-04" db="EMBL/GenBank/DDBJ databases">
        <authorList>
            <person name="Neveu A P."/>
        </authorList>
    </citation>
    <scope>NUCLEOTIDE SEQUENCE</scope>
    <source>
        <tissue evidence="11">Whole embryo</tissue>
    </source>
</reference>
<sequence>MDDTSTPIKSVPSDTNCTKQETPKIITTNTTDVAVSPGPSKLSKKASLRLQKQSYKMEKKKAENEFKMTANNPAVIILSDWLKVRSTLKNWSRVWCLLKPGLLFLYKNSKEKTWIGTVSLASVEIIERPSKKDGFCFKIYNTMDQCMWASKGPKGETSSVLTNSLPTSYLILRAQTESDGQCWMDALELSRKCSNLLKKSLDAKPGRPTSLAEELGRSSIDVLLPDVSNNDELATDIAELQEKLPLLNLSPIANELLSETQERCSSGEMSIDLKRISLTDTVESVEDSTESCYSEESSLIHAEEETEAKDYTQYVEEAAEDLSAVGDDCQTETLEGENKSLIWMLLKQVRPGMDLSKVVLPTFILEPRSFLEKFSDYYYHADLLSNAAVMENAYDRIKGITKWYLSGFYKKPKGLKKPYNPILGETFRCKWNHPSTNSSTFFLAEQVSHHPPVSAFVISNRKDGFVINGSILAKSKFYGNSVSAVLDGSCKLNLLKHGEEYRLTLPYAHCKGIIYGKMTMEFGGKVTIACEKTGYTTELEFKLKPLLGGGGKLNEITGRILVGQRVLATLSGCWDQTVHLTDLNKGTVSVFWSATDEVKKSRLQRFIVDKAKQGDFESEKLWQHVTKAINNQDQIAATEQKSILEVAQREGAKHRKDTGELWKTTYFDFDAECQSWVYKYMDTRPWDDLNDIIQYESNGVIGTKTRHRMSPSRNPAKQFALAKSKSSNSSNNGPLVDSMEKRYSSSRQKQEYNEFMISALQPIQDTQESIIRRLDHIQLQLTNQQRNQIDFPWFTTVVSCIICIFLFQLYSYFVYS</sequence>
<evidence type="ECO:0000256" key="3">
    <source>
        <dbReference type="ARBA" id="ARBA00023055"/>
    </source>
</evidence>
<gene>
    <name evidence="11" type="primary">Osbpl8</name>
</gene>
<evidence type="ECO:0000256" key="6">
    <source>
        <dbReference type="RuleBase" id="RU003845"/>
    </source>
</evidence>
<dbReference type="InterPro" id="IPR001849">
    <property type="entry name" value="PH_domain"/>
</dbReference>
<protein>
    <recommendedName>
        <fullName evidence="6">Oxysterol-binding protein</fullName>
    </recommendedName>
</protein>
<dbReference type="GO" id="GO:0016020">
    <property type="term" value="C:membrane"/>
    <property type="evidence" value="ECO:0007669"/>
    <property type="project" value="TreeGrafter"/>
</dbReference>
<dbReference type="Pfam" id="PF01237">
    <property type="entry name" value="Oxysterol_BP"/>
    <property type="match status" value="1"/>
</dbReference>
<dbReference type="InterPro" id="IPR018494">
    <property type="entry name" value="Oxysterol-bd_CS"/>
</dbReference>
<dbReference type="SMART" id="SM00233">
    <property type="entry name" value="PH"/>
    <property type="match status" value="1"/>
</dbReference>
<dbReference type="Gene3D" id="2.40.160.120">
    <property type="match status" value="1"/>
</dbReference>
<feature type="compositionally biased region" description="Low complexity" evidence="8">
    <location>
        <begin position="723"/>
        <end position="732"/>
    </location>
</feature>
<evidence type="ECO:0000256" key="5">
    <source>
        <dbReference type="RuleBase" id="RU003844"/>
    </source>
</evidence>
<dbReference type="FunFam" id="2.30.29.30:FF:000030">
    <property type="entry name" value="Oxysterol-binding protein"/>
    <property type="match status" value="1"/>
</dbReference>
<evidence type="ECO:0000256" key="8">
    <source>
        <dbReference type="SAM" id="MobiDB-lite"/>
    </source>
</evidence>
<keyword evidence="2 6" id="KW-0813">Transport</keyword>
<dbReference type="PANTHER" id="PTHR10972:SF102">
    <property type="entry name" value="OXYSTEROL-BINDING PROTEIN"/>
    <property type="match status" value="1"/>
</dbReference>
<dbReference type="GO" id="GO:0015485">
    <property type="term" value="F:cholesterol binding"/>
    <property type="evidence" value="ECO:0007669"/>
    <property type="project" value="TreeGrafter"/>
</dbReference>
<dbReference type="FunFam" id="2.40.160.120:FF:000004">
    <property type="entry name" value="Oxysterol-binding protein"/>
    <property type="match status" value="1"/>
</dbReference>
<dbReference type="SUPFAM" id="SSF50729">
    <property type="entry name" value="PH domain-like"/>
    <property type="match status" value="1"/>
</dbReference>
<dbReference type="CDD" id="cd13286">
    <property type="entry name" value="PH_OPR5_ORP8"/>
    <property type="match status" value="1"/>
</dbReference>
<keyword evidence="9" id="KW-0812">Transmembrane</keyword>
<keyword evidence="3 6" id="KW-0445">Lipid transport</keyword>
<evidence type="ECO:0000313" key="11">
    <source>
        <dbReference type="EMBL" id="CAB3264584.1"/>
    </source>
</evidence>
<keyword evidence="9" id="KW-0472">Membrane</keyword>
<dbReference type="InterPro" id="IPR011993">
    <property type="entry name" value="PH-like_dom_sf"/>
</dbReference>
<dbReference type="Pfam" id="PF00169">
    <property type="entry name" value="PH"/>
    <property type="match status" value="1"/>
</dbReference>
<evidence type="ECO:0000256" key="1">
    <source>
        <dbReference type="ARBA" id="ARBA00008842"/>
    </source>
</evidence>
<dbReference type="PROSITE" id="PS50003">
    <property type="entry name" value="PH_DOMAIN"/>
    <property type="match status" value="1"/>
</dbReference>
<dbReference type="GO" id="GO:0032541">
    <property type="term" value="C:cortical endoplasmic reticulum"/>
    <property type="evidence" value="ECO:0007669"/>
    <property type="project" value="TreeGrafter"/>
</dbReference>
<proteinExistence type="evidence at transcript level"/>
<name>A0A6F9DMD3_9ASCI</name>
<evidence type="ECO:0000256" key="7">
    <source>
        <dbReference type="SAM" id="Coils"/>
    </source>
</evidence>
<evidence type="ECO:0000259" key="10">
    <source>
        <dbReference type="PROSITE" id="PS50003"/>
    </source>
</evidence>
<comment type="similarity">
    <text evidence="1 5">Belongs to the OSBP family.</text>
</comment>
<dbReference type="FunFam" id="1.10.287.2720:FF:000002">
    <property type="entry name" value="Oxysterol-binding protein"/>
    <property type="match status" value="1"/>
</dbReference>